<dbReference type="PANTHER" id="PTHR31111:SF54">
    <property type="entry name" value="F-BOX DOMAIN-CONTAINING PROTEIN"/>
    <property type="match status" value="1"/>
</dbReference>
<evidence type="ECO:0000259" key="1">
    <source>
        <dbReference type="Pfam" id="PF08268"/>
    </source>
</evidence>
<accession>A0AAU9SSQ3</accession>
<dbReference type="InterPro" id="IPR017451">
    <property type="entry name" value="F-box-assoc_interact_dom"/>
</dbReference>
<evidence type="ECO:0000313" key="3">
    <source>
        <dbReference type="Proteomes" id="UP000836841"/>
    </source>
</evidence>
<keyword evidence="3" id="KW-1185">Reference proteome</keyword>
<dbReference type="PANTHER" id="PTHR31111">
    <property type="entry name" value="BNAA05G37150D PROTEIN-RELATED"/>
    <property type="match status" value="1"/>
</dbReference>
<name>A0AAU9SSQ3_THLAR</name>
<dbReference type="Pfam" id="PF08268">
    <property type="entry name" value="FBA_3"/>
    <property type="match status" value="1"/>
</dbReference>
<reference evidence="2 3" key="1">
    <citation type="submission" date="2022-03" db="EMBL/GenBank/DDBJ databases">
        <authorList>
            <person name="Nunn A."/>
            <person name="Chopra R."/>
            <person name="Nunn A."/>
            <person name="Contreras Garrido A."/>
        </authorList>
    </citation>
    <scope>NUCLEOTIDE SEQUENCE [LARGE SCALE GENOMIC DNA]</scope>
</reference>
<sequence length="142" mass="16108">MGSLAYDYVHGLVYMEYSTQLTIWNPTMNRFFTLPKPEGIEGIYGTGYLGYDPLACKYKILCIITGEKFGVLTLGAQESWRILSEGAPKHWYGSSCVLCINGVIYYEGSFGVEPQTRAIMSFDLRSEKFHLIKYPNDDFRGS</sequence>
<dbReference type="EMBL" id="OU466862">
    <property type="protein sequence ID" value="CAH2070680.1"/>
    <property type="molecule type" value="Genomic_DNA"/>
</dbReference>
<feature type="domain" description="F-box associated beta-propeller type 3" evidence="1">
    <location>
        <begin position="5"/>
        <end position="138"/>
    </location>
</feature>
<evidence type="ECO:0000313" key="2">
    <source>
        <dbReference type="EMBL" id="CAH2070680.1"/>
    </source>
</evidence>
<organism evidence="2 3">
    <name type="scientific">Thlaspi arvense</name>
    <name type="common">Field penny-cress</name>
    <dbReference type="NCBI Taxonomy" id="13288"/>
    <lineage>
        <taxon>Eukaryota</taxon>
        <taxon>Viridiplantae</taxon>
        <taxon>Streptophyta</taxon>
        <taxon>Embryophyta</taxon>
        <taxon>Tracheophyta</taxon>
        <taxon>Spermatophyta</taxon>
        <taxon>Magnoliopsida</taxon>
        <taxon>eudicotyledons</taxon>
        <taxon>Gunneridae</taxon>
        <taxon>Pentapetalae</taxon>
        <taxon>rosids</taxon>
        <taxon>malvids</taxon>
        <taxon>Brassicales</taxon>
        <taxon>Brassicaceae</taxon>
        <taxon>Thlaspideae</taxon>
        <taxon>Thlaspi</taxon>
    </lineage>
</organism>
<dbReference type="NCBIfam" id="TIGR01640">
    <property type="entry name" value="F_box_assoc_1"/>
    <property type="match status" value="1"/>
</dbReference>
<proteinExistence type="predicted"/>
<dbReference type="AlphaFoldDB" id="A0AAU9SSQ3"/>
<dbReference type="Proteomes" id="UP000836841">
    <property type="component" value="Chromosome 6"/>
</dbReference>
<dbReference type="InterPro" id="IPR013187">
    <property type="entry name" value="F-box-assoc_dom_typ3"/>
</dbReference>
<gene>
    <name evidence="2" type="ORF">TAV2_LOCUS18556</name>
</gene>
<protein>
    <recommendedName>
        <fullName evidence="1">F-box associated beta-propeller type 3 domain-containing protein</fullName>
    </recommendedName>
</protein>